<proteinExistence type="inferred from homology"/>
<dbReference type="SUPFAM" id="SSF46689">
    <property type="entry name" value="Homeodomain-like"/>
    <property type="match status" value="2"/>
</dbReference>
<dbReference type="KEGG" id="tad:TRIADDRAFT_31063"/>
<dbReference type="InterPro" id="IPR036420">
    <property type="entry name" value="BRCT_dom_sf"/>
</dbReference>
<dbReference type="OrthoDB" id="118550at2759"/>
<accession>B3S8N4</accession>
<dbReference type="InterPro" id="IPR007526">
    <property type="entry name" value="SWIRM"/>
</dbReference>
<comment type="similarity">
    <text evidence="4">Belongs to the SMARCC family.</text>
</comment>
<dbReference type="Gene3D" id="1.10.10.10">
    <property type="entry name" value="Winged helix-like DNA-binding domain superfamily/Winged helix DNA-binding domain"/>
    <property type="match status" value="1"/>
</dbReference>
<evidence type="ECO:0008006" key="12">
    <source>
        <dbReference type="Google" id="ProtNLM"/>
    </source>
</evidence>
<reference evidence="10 11" key="1">
    <citation type="journal article" date="2008" name="Nature">
        <title>The Trichoplax genome and the nature of placozoans.</title>
        <authorList>
            <person name="Srivastava M."/>
            <person name="Begovic E."/>
            <person name="Chapman J."/>
            <person name="Putnam N.H."/>
            <person name="Hellsten U."/>
            <person name="Kawashima T."/>
            <person name="Kuo A."/>
            <person name="Mitros T."/>
            <person name="Salamov A."/>
            <person name="Carpenter M.L."/>
            <person name="Signorovitch A.Y."/>
            <person name="Moreno M.A."/>
            <person name="Kamm K."/>
            <person name="Grimwood J."/>
            <person name="Schmutz J."/>
            <person name="Shapiro H."/>
            <person name="Grigoriev I.V."/>
            <person name="Buss L.W."/>
            <person name="Schierwater B."/>
            <person name="Dellaporta S.L."/>
            <person name="Rokhsar D.S."/>
        </authorList>
    </citation>
    <scope>NUCLEOTIDE SEQUENCE [LARGE SCALE GENOMIC DNA]</scope>
    <source>
        <strain evidence="10 11">Grell-BS-1999</strain>
    </source>
</reference>
<dbReference type="InParanoid" id="B3S8N4"/>
<evidence type="ECO:0000256" key="5">
    <source>
        <dbReference type="SAM" id="MobiDB-lite"/>
    </source>
</evidence>
<dbReference type="InterPro" id="IPR001005">
    <property type="entry name" value="SANT/Myb"/>
</dbReference>
<dbReference type="Pfam" id="PF16496">
    <property type="entry name" value="SWIRM-assoc_2"/>
    <property type="match status" value="1"/>
</dbReference>
<keyword evidence="2" id="KW-0804">Transcription</keyword>
<feature type="domain" description="Myb-like" evidence="6">
    <location>
        <begin position="572"/>
        <end position="614"/>
    </location>
</feature>
<keyword evidence="3" id="KW-0539">Nucleus</keyword>
<feature type="domain" description="SANT" evidence="8">
    <location>
        <begin position="567"/>
        <end position="618"/>
    </location>
</feature>
<dbReference type="STRING" id="10228.B3S8N4"/>
<dbReference type="SMART" id="SM00717">
    <property type="entry name" value="SANT"/>
    <property type="match status" value="1"/>
</dbReference>
<dbReference type="eggNOG" id="KOG1279">
    <property type="taxonomic scope" value="Eukaryota"/>
</dbReference>
<evidence type="ECO:0000256" key="4">
    <source>
        <dbReference type="ARBA" id="ARBA00049655"/>
    </source>
</evidence>
<evidence type="ECO:0000259" key="6">
    <source>
        <dbReference type="PROSITE" id="PS50090"/>
    </source>
</evidence>
<evidence type="ECO:0000259" key="7">
    <source>
        <dbReference type="PROSITE" id="PS50934"/>
    </source>
</evidence>
<dbReference type="OMA" id="GNTQPMA"/>
<dbReference type="PROSITE" id="PS50934">
    <property type="entry name" value="SWIRM"/>
    <property type="match status" value="1"/>
</dbReference>
<evidence type="ECO:0000256" key="3">
    <source>
        <dbReference type="ARBA" id="ARBA00023242"/>
    </source>
</evidence>
<dbReference type="Gene3D" id="1.10.10.60">
    <property type="entry name" value="Homeodomain-like"/>
    <property type="match status" value="1"/>
</dbReference>
<dbReference type="Gene3D" id="3.40.50.10190">
    <property type="entry name" value="BRCT domain"/>
    <property type="match status" value="1"/>
</dbReference>
<organism evidence="10 11">
    <name type="scientific">Trichoplax adhaerens</name>
    <name type="common">Trichoplax reptans</name>
    <dbReference type="NCBI Taxonomy" id="10228"/>
    <lineage>
        <taxon>Eukaryota</taxon>
        <taxon>Metazoa</taxon>
        <taxon>Placozoa</taxon>
        <taxon>Uniplacotomia</taxon>
        <taxon>Trichoplacea</taxon>
        <taxon>Trichoplacidae</taxon>
        <taxon>Trichoplax</taxon>
    </lineage>
</organism>
<evidence type="ECO:0000259" key="8">
    <source>
        <dbReference type="PROSITE" id="PS51293"/>
    </source>
</evidence>
<dbReference type="PhylomeDB" id="B3S8N4"/>
<name>B3S8N4_TRIAD</name>
<dbReference type="InterPro" id="IPR009057">
    <property type="entry name" value="Homeodomain-like_sf"/>
</dbReference>
<dbReference type="PROSITE" id="PS50090">
    <property type="entry name" value="MYB_LIKE"/>
    <property type="match status" value="1"/>
</dbReference>
<keyword evidence="1" id="KW-0805">Transcription regulation</keyword>
<evidence type="ECO:0000259" key="9">
    <source>
        <dbReference type="PROSITE" id="PS52032"/>
    </source>
</evidence>
<evidence type="ECO:0000256" key="1">
    <source>
        <dbReference type="ARBA" id="ARBA00023015"/>
    </source>
</evidence>
<dbReference type="FunFam" id="1.10.10.60:FF:000014">
    <property type="entry name" value="SWI/SNF complex subunit SMARCC2 isoform C"/>
    <property type="match status" value="1"/>
</dbReference>
<dbReference type="Pfam" id="PF04433">
    <property type="entry name" value="SWIRM"/>
    <property type="match status" value="1"/>
</dbReference>
<dbReference type="InterPro" id="IPR032450">
    <property type="entry name" value="SMARCC_N"/>
</dbReference>
<feature type="domain" description="Chromo" evidence="9">
    <location>
        <begin position="1"/>
        <end position="274"/>
    </location>
</feature>
<dbReference type="AlphaFoldDB" id="B3S8N4"/>
<dbReference type="InterPro" id="IPR049898">
    <property type="entry name" value="MARR_BRCT_CHROMO"/>
</dbReference>
<protein>
    <recommendedName>
        <fullName evidence="12">SWI/SNF complex subunit SMARCC2</fullName>
    </recommendedName>
</protein>
<dbReference type="PANTHER" id="PTHR15381:SF1">
    <property type="entry name" value="CHONDROITIN SULFATE PROTEOGLYCAN 5"/>
    <property type="match status" value="1"/>
</dbReference>
<feature type="domain" description="SWIRM" evidence="7">
    <location>
        <begin position="393"/>
        <end position="490"/>
    </location>
</feature>
<dbReference type="GeneID" id="6757772"/>
<dbReference type="PANTHER" id="PTHR15381">
    <property type="entry name" value="CHONDROITIN SULFATE PROTEOGLYCAN 5 -RELATED"/>
    <property type="match status" value="1"/>
</dbReference>
<dbReference type="EMBL" id="DS985256">
    <property type="protein sequence ID" value="EDV20915.1"/>
    <property type="molecule type" value="Genomic_DNA"/>
</dbReference>
<evidence type="ECO:0000313" key="11">
    <source>
        <dbReference type="Proteomes" id="UP000009022"/>
    </source>
</evidence>
<dbReference type="HOGENOM" id="CLU_004447_0_1_1"/>
<dbReference type="InterPro" id="IPR036388">
    <property type="entry name" value="WH-like_DNA-bd_sf"/>
</dbReference>
<dbReference type="PROSITE" id="PS52032">
    <property type="entry name" value="MARR_BRCT_CHROMO"/>
    <property type="match status" value="1"/>
</dbReference>
<keyword evidence="11" id="KW-1185">Reference proteome</keyword>
<dbReference type="Proteomes" id="UP000009022">
    <property type="component" value="Unassembled WGS sequence"/>
</dbReference>
<evidence type="ECO:0000256" key="2">
    <source>
        <dbReference type="ARBA" id="ARBA00023163"/>
    </source>
</evidence>
<dbReference type="RefSeq" id="XP_002116559.1">
    <property type="nucleotide sequence ID" value="XM_002116523.1"/>
</dbReference>
<dbReference type="SUPFAM" id="SSF52113">
    <property type="entry name" value="BRCT domain"/>
    <property type="match status" value="1"/>
</dbReference>
<dbReference type="PROSITE" id="PS51293">
    <property type="entry name" value="SANT"/>
    <property type="match status" value="1"/>
</dbReference>
<feature type="region of interest" description="Disordered" evidence="5">
    <location>
        <begin position="289"/>
        <end position="309"/>
    </location>
</feature>
<gene>
    <name evidence="10" type="ORF">TRIADDRAFT_31063</name>
</gene>
<dbReference type="FunFam" id="1.10.10.10:FF:000020">
    <property type="entry name" value="SWI/SNF complex subunit SMARCC2 isoform c"/>
    <property type="match status" value="1"/>
</dbReference>
<dbReference type="CTD" id="6757772"/>
<dbReference type="Pfam" id="PF00249">
    <property type="entry name" value="Myb_DNA-binding"/>
    <property type="match status" value="1"/>
</dbReference>
<dbReference type="GO" id="GO:0016514">
    <property type="term" value="C:SWI/SNF complex"/>
    <property type="evidence" value="ECO:0007669"/>
    <property type="project" value="UniProtKB-ARBA"/>
</dbReference>
<sequence>MAARKKDGGPDPKYFEWGDTLAKYEVLREWLAKNYKKYLQNESVTNKTLATLTMNLLQFQEDTFGKGSNNPPLPKLPIKLFYNYTPGGSLCHILATAYKWKVEQGWRRFDFQSPSRVDRNVEMFINIQKILLQNKLLTFPLVYIVDSVDQKLREKLIAIVKKYQGSIVDQINVATHVVYPPPPPIPDEDWLRPLHKRNNLVLVHWWYFPDSYDTWVPENDIEEEPEPQPLHVGQWEVNSRWLTDLDIFHEWMNEEDYEIQDGESEIQHSPVIYCITLLRASVTETPSLTMTVRKRKKSPSPENAKKKKKIRSVVTLAGVITEDLTKDMENPPPVPNVKEVAIPPEASRESDFTPSRSGQLTDIGSEIWLDGALEPVQPGEDLRIEAVEQAHVIVIPSYSAWFDYNSVHAIEKRALPEFFTGRNKSKSPEIYSAYRNFMVDTYRLNPGEYLTCTACRRNLAGDVCAILRVHGFLEQWGLINYQVDRELKPSPMGPPSTSHFHVLADTPSGLQPVLPPKPATKAVDQMITFNNNTTKSEGQDKSDSLTNYGLKTDIYAASAQKSKALSHLSRDWTDQETLLLLEGLEMYKDDWNKVANHVGSRTHDECILHFLRLPIEDPYLDESDLQLGPLINQPIPFSRSGNPIMSTVAFLAAIVDPRVASAAAKAAIGNRKVLN</sequence>
<dbReference type="InterPro" id="IPR017884">
    <property type="entry name" value="SANT_dom"/>
</dbReference>
<evidence type="ECO:0000313" key="10">
    <source>
        <dbReference type="EMBL" id="EDV20915.1"/>
    </source>
</evidence>